<reference evidence="1" key="2">
    <citation type="submission" date="2025-09" db="UniProtKB">
        <authorList>
            <consortium name="EnsemblPlants"/>
        </authorList>
    </citation>
    <scope>IDENTIFICATION</scope>
</reference>
<proteinExistence type="predicted"/>
<sequence>MAARALTAAVAGRRVAGPPLLASWRSGEAYRNHFSASAQAQREEDHKDAHGAATTREQVEAALNRKNVEVLQGEEHVATVLPDEAIDICAAGAGEDASWVPDQETGVFGPADPDIAATNGPSASAGTMPTEGGSVLDQPLFLREEEMQDVERPAMANANGSNKNSY</sequence>
<evidence type="ECO:0000313" key="2">
    <source>
        <dbReference type="Proteomes" id="UP001732700"/>
    </source>
</evidence>
<organism evidence="1 2">
    <name type="scientific">Avena sativa</name>
    <name type="common">Oat</name>
    <dbReference type="NCBI Taxonomy" id="4498"/>
    <lineage>
        <taxon>Eukaryota</taxon>
        <taxon>Viridiplantae</taxon>
        <taxon>Streptophyta</taxon>
        <taxon>Embryophyta</taxon>
        <taxon>Tracheophyta</taxon>
        <taxon>Spermatophyta</taxon>
        <taxon>Magnoliopsida</taxon>
        <taxon>Liliopsida</taxon>
        <taxon>Poales</taxon>
        <taxon>Poaceae</taxon>
        <taxon>BOP clade</taxon>
        <taxon>Pooideae</taxon>
        <taxon>Poodae</taxon>
        <taxon>Poeae</taxon>
        <taxon>Poeae Chloroplast Group 1 (Aveneae type)</taxon>
        <taxon>Aveninae</taxon>
        <taxon>Avena</taxon>
    </lineage>
</organism>
<evidence type="ECO:0000313" key="1">
    <source>
        <dbReference type="EnsemblPlants" id="AVESA.00010b.r2.5CG0865720.1.CDS"/>
    </source>
</evidence>
<protein>
    <submittedName>
        <fullName evidence="1">Uncharacterized protein</fullName>
    </submittedName>
</protein>
<dbReference type="EnsemblPlants" id="AVESA.00010b.r2.5CG0865720.1">
    <property type="protein sequence ID" value="AVESA.00010b.r2.5CG0865720.1.CDS"/>
    <property type="gene ID" value="AVESA.00010b.r2.5CG0865720"/>
</dbReference>
<dbReference type="Proteomes" id="UP001732700">
    <property type="component" value="Chromosome 5C"/>
</dbReference>
<reference evidence="1" key="1">
    <citation type="submission" date="2021-05" db="EMBL/GenBank/DDBJ databases">
        <authorList>
            <person name="Scholz U."/>
            <person name="Mascher M."/>
            <person name="Fiebig A."/>
        </authorList>
    </citation>
    <scope>NUCLEOTIDE SEQUENCE [LARGE SCALE GENOMIC DNA]</scope>
</reference>
<accession>A0ACD5XWK7</accession>
<keyword evidence="2" id="KW-1185">Reference proteome</keyword>
<name>A0ACD5XWK7_AVESA</name>